<dbReference type="Pfam" id="PF02683">
    <property type="entry name" value="DsbD_TM"/>
    <property type="match status" value="1"/>
</dbReference>
<feature type="transmembrane region" description="Helical" evidence="8">
    <location>
        <begin position="188"/>
        <end position="216"/>
    </location>
</feature>
<dbReference type="GO" id="GO:0005886">
    <property type="term" value="C:plasma membrane"/>
    <property type="evidence" value="ECO:0007669"/>
    <property type="project" value="UniProtKB-SubCell"/>
</dbReference>
<keyword evidence="2" id="KW-1003">Cell membrane</keyword>
<dbReference type="AlphaFoldDB" id="A0A150QTM2"/>
<keyword evidence="6 8" id="KW-0472">Membrane</keyword>
<keyword evidence="4" id="KW-0201">Cytochrome c-type biogenesis</keyword>
<feature type="transmembrane region" description="Helical" evidence="8">
    <location>
        <begin position="69"/>
        <end position="99"/>
    </location>
</feature>
<feature type="domain" description="Thioredoxin" evidence="9">
    <location>
        <begin position="346"/>
        <end position="477"/>
    </location>
</feature>
<evidence type="ECO:0000313" key="10">
    <source>
        <dbReference type="EMBL" id="KYF71365.1"/>
    </source>
</evidence>
<sequence>MTASTRLQGSAGAAPAGLQRAARGARGTLGASDRALVALIALAVLASPGLALAADEPDLFTRGLQAGPLFAGLAALAGGLLTCLTPCVYPMIAITVSIFGAREAKSRREAMLLSTSFVLGIVVLFTAMLVIAALTGSLFGSVLANRWVIVGIAMVFIALSLSMFGAFDMTLPDTLMQRLSQVGGIGYGGAFLLGLVSGLVAAPCTGPVLTGIILWIGKTQSIGLGALVGATFSIGLGLPFWLVGTFAVALPKGGKWMLGVKSFFGIVMLIVALYFLKTTFPALSSLARPTPQFMAVMAGLVALGLALGAVHLSWDDGGLGVKVRKGLGIALTVACGFLLVASLDLPRLASPVPAAVAGEAAPRQLTWLHEEPVAVAKAKAEKRPLLVDFTAEWCGACKQLDKDTFSDPRVMAKAGHFVAVKVDATDDEDPQVDAVKGKYRVVGLPTVVIYDSTGAERKRFNDFVGPDVFLAALEGIE</sequence>
<dbReference type="InterPro" id="IPR013766">
    <property type="entry name" value="Thioredoxin_domain"/>
</dbReference>
<accession>A0A150QTM2</accession>
<dbReference type="PANTHER" id="PTHR32234">
    <property type="entry name" value="THIOL:DISULFIDE INTERCHANGE PROTEIN DSBD"/>
    <property type="match status" value="1"/>
</dbReference>
<dbReference type="GO" id="GO:0015035">
    <property type="term" value="F:protein-disulfide reductase activity"/>
    <property type="evidence" value="ECO:0007669"/>
    <property type="project" value="TreeGrafter"/>
</dbReference>
<dbReference type="Pfam" id="PF13899">
    <property type="entry name" value="Thioredoxin_7"/>
    <property type="match status" value="1"/>
</dbReference>
<evidence type="ECO:0000256" key="4">
    <source>
        <dbReference type="ARBA" id="ARBA00022748"/>
    </source>
</evidence>
<dbReference type="PROSITE" id="PS51352">
    <property type="entry name" value="THIOREDOXIN_2"/>
    <property type="match status" value="1"/>
</dbReference>
<evidence type="ECO:0000256" key="3">
    <source>
        <dbReference type="ARBA" id="ARBA00022692"/>
    </source>
</evidence>
<feature type="transmembrane region" description="Helical" evidence="8">
    <location>
        <begin position="326"/>
        <end position="343"/>
    </location>
</feature>
<feature type="transmembrane region" description="Helical" evidence="8">
    <location>
        <begin position="147"/>
        <end position="167"/>
    </location>
</feature>
<feature type="transmembrane region" description="Helical" evidence="8">
    <location>
        <begin position="296"/>
        <end position="314"/>
    </location>
</feature>
<dbReference type="Gene3D" id="3.40.30.10">
    <property type="entry name" value="Glutaredoxin"/>
    <property type="match status" value="1"/>
</dbReference>
<dbReference type="PANTHER" id="PTHR32234:SF0">
    <property type="entry name" value="THIOL:DISULFIDE INTERCHANGE PROTEIN DSBD"/>
    <property type="match status" value="1"/>
</dbReference>
<dbReference type="InterPro" id="IPR036249">
    <property type="entry name" value="Thioredoxin-like_sf"/>
</dbReference>
<dbReference type="EMBL" id="JEMA01000340">
    <property type="protein sequence ID" value="KYF71365.1"/>
    <property type="molecule type" value="Genomic_DNA"/>
</dbReference>
<organism evidence="10 11">
    <name type="scientific">Sorangium cellulosum</name>
    <name type="common">Polyangium cellulosum</name>
    <dbReference type="NCBI Taxonomy" id="56"/>
    <lineage>
        <taxon>Bacteria</taxon>
        <taxon>Pseudomonadati</taxon>
        <taxon>Myxococcota</taxon>
        <taxon>Polyangia</taxon>
        <taxon>Polyangiales</taxon>
        <taxon>Polyangiaceae</taxon>
        <taxon>Sorangium</taxon>
    </lineage>
</organism>
<dbReference type="GO" id="GO:0045454">
    <property type="term" value="P:cell redox homeostasis"/>
    <property type="evidence" value="ECO:0007669"/>
    <property type="project" value="TreeGrafter"/>
</dbReference>
<evidence type="ECO:0000256" key="6">
    <source>
        <dbReference type="ARBA" id="ARBA00023136"/>
    </source>
</evidence>
<evidence type="ECO:0000256" key="2">
    <source>
        <dbReference type="ARBA" id="ARBA00022475"/>
    </source>
</evidence>
<feature type="transmembrane region" description="Helical" evidence="8">
    <location>
        <begin position="222"/>
        <end position="244"/>
    </location>
</feature>
<gene>
    <name evidence="10" type="ORF">BE15_27215</name>
</gene>
<name>A0A150QTM2_SORCE</name>
<evidence type="ECO:0000256" key="8">
    <source>
        <dbReference type="SAM" id="Phobius"/>
    </source>
</evidence>
<dbReference type="Proteomes" id="UP000075260">
    <property type="component" value="Unassembled WGS sequence"/>
</dbReference>
<dbReference type="InterPro" id="IPR017937">
    <property type="entry name" value="Thioredoxin_CS"/>
</dbReference>
<evidence type="ECO:0000256" key="7">
    <source>
        <dbReference type="ARBA" id="ARBA00023284"/>
    </source>
</evidence>
<keyword evidence="7" id="KW-0676">Redox-active center</keyword>
<evidence type="ECO:0000256" key="1">
    <source>
        <dbReference type="ARBA" id="ARBA00004651"/>
    </source>
</evidence>
<feature type="transmembrane region" description="Helical" evidence="8">
    <location>
        <begin position="256"/>
        <end position="276"/>
    </location>
</feature>
<dbReference type="RefSeq" id="WP_061607037.1">
    <property type="nucleotide sequence ID" value="NZ_JEMA01000340.1"/>
</dbReference>
<dbReference type="PROSITE" id="PS00194">
    <property type="entry name" value="THIOREDOXIN_1"/>
    <property type="match status" value="1"/>
</dbReference>
<keyword evidence="3 8" id="KW-0812">Transmembrane</keyword>
<evidence type="ECO:0000256" key="5">
    <source>
        <dbReference type="ARBA" id="ARBA00022989"/>
    </source>
</evidence>
<comment type="caution">
    <text evidence="10">The sequence shown here is derived from an EMBL/GenBank/DDBJ whole genome shotgun (WGS) entry which is preliminary data.</text>
</comment>
<feature type="transmembrane region" description="Helical" evidence="8">
    <location>
        <begin position="111"/>
        <end position="135"/>
    </location>
</feature>
<protein>
    <submittedName>
        <fullName evidence="10">Disulfide bond formation protein DsbD</fullName>
    </submittedName>
</protein>
<evidence type="ECO:0000313" key="11">
    <source>
        <dbReference type="Proteomes" id="UP000075260"/>
    </source>
</evidence>
<comment type="subcellular location">
    <subcellularLocation>
        <location evidence="1">Cell membrane</location>
        <topology evidence="1">Multi-pass membrane protein</topology>
    </subcellularLocation>
</comment>
<reference evidence="10 11" key="1">
    <citation type="submission" date="2014-02" db="EMBL/GenBank/DDBJ databases">
        <title>The small core and large imbalanced accessory genome model reveals a collaborative survival strategy of Sorangium cellulosum strains in nature.</title>
        <authorList>
            <person name="Han K."/>
            <person name="Peng R."/>
            <person name="Blom J."/>
            <person name="Li Y.-Z."/>
        </authorList>
    </citation>
    <scope>NUCLEOTIDE SEQUENCE [LARGE SCALE GENOMIC DNA]</scope>
    <source>
        <strain evidence="10 11">So0008-312</strain>
    </source>
</reference>
<keyword evidence="5 8" id="KW-1133">Transmembrane helix</keyword>
<dbReference type="InterPro" id="IPR003834">
    <property type="entry name" value="Cyt_c_assmbl_TM_dom"/>
</dbReference>
<proteinExistence type="predicted"/>
<dbReference type="SUPFAM" id="SSF52833">
    <property type="entry name" value="Thioredoxin-like"/>
    <property type="match status" value="1"/>
</dbReference>
<evidence type="ECO:0000259" key="9">
    <source>
        <dbReference type="PROSITE" id="PS51352"/>
    </source>
</evidence>
<dbReference type="GO" id="GO:0017004">
    <property type="term" value="P:cytochrome complex assembly"/>
    <property type="evidence" value="ECO:0007669"/>
    <property type="project" value="UniProtKB-KW"/>
</dbReference>
<dbReference type="OrthoDB" id="9811036at2"/>